<dbReference type="SUPFAM" id="SSF52833">
    <property type="entry name" value="Thioredoxin-like"/>
    <property type="match status" value="1"/>
</dbReference>
<dbReference type="CDD" id="cd03039">
    <property type="entry name" value="GST_N_Sigma_like"/>
    <property type="match status" value="1"/>
</dbReference>
<reference evidence="8 9" key="2">
    <citation type="journal article" date="2019" name="G3 (Bethesda)">
        <title>Hybrid Assembly of the Genome of the Entomopathogenic Nematode Steinernema carpocapsae Identifies the X-Chromosome.</title>
        <authorList>
            <person name="Serra L."/>
            <person name="Macchietto M."/>
            <person name="Macias-Munoz A."/>
            <person name="McGill C.J."/>
            <person name="Rodriguez I.M."/>
            <person name="Rodriguez B."/>
            <person name="Murad R."/>
            <person name="Mortazavi A."/>
        </authorList>
    </citation>
    <scope>NUCLEOTIDE SEQUENCE [LARGE SCALE GENOMIC DNA]</scope>
    <source>
        <strain evidence="8 9">ALL</strain>
    </source>
</reference>
<protein>
    <recommendedName>
        <fullName evidence="1">glutathione transferase</fullName>
        <ecNumber evidence="1">2.5.1.18</ecNumber>
    </recommendedName>
    <alternativeName>
        <fullName evidence="5">GST class-sigma</fullName>
    </alternativeName>
</protein>
<dbReference type="FunFam" id="1.20.1050.10:FF:000031">
    <property type="entry name" value="Glutathione S-Transferase"/>
    <property type="match status" value="1"/>
</dbReference>
<dbReference type="PROSITE" id="PS50405">
    <property type="entry name" value="GST_CTER"/>
    <property type="match status" value="1"/>
</dbReference>
<gene>
    <name evidence="8" type="ORF">L596_002366</name>
</gene>
<evidence type="ECO:0000313" key="8">
    <source>
        <dbReference type="EMBL" id="TMS34859.1"/>
    </source>
</evidence>
<dbReference type="SFLD" id="SFLDS00019">
    <property type="entry name" value="Glutathione_Transferase_(cytos"/>
    <property type="match status" value="1"/>
</dbReference>
<evidence type="ECO:0000259" key="7">
    <source>
        <dbReference type="PROSITE" id="PS50405"/>
    </source>
</evidence>
<dbReference type="FunFam" id="3.40.30.10:FF:000189">
    <property type="entry name" value="Glutathione S-Transferase"/>
    <property type="match status" value="1"/>
</dbReference>
<evidence type="ECO:0000256" key="3">
    <source>
        <dbReference type="ARBA" id="ARBA00038317"/>
    </source>
</evidence>
<feature type="domain" description="GST C-terminal" evidence="7">
    <location>
        <begin position="82"/>
        <end position="207"/>
    </location>
</feature>
<name>A0A4U8UQ29_STECR</name>
<dbReference type="InterPro" id="IPR004046">
    <property type="entry name" value="GST_C"/>
</dbReference>
<comment type="similarity">
    <text evidence="3">Belongs to the GST superfamily. Sigma family.</text>
</comment>
<dbReference type="PANTHER" id="PTHR11571">
    <property type="entry name" value="GLUTATHIONE S-TRANSFERASE"/>
    <property type="match status" value="1"/>
</dbReference>
<dbReference type="CDD" id="cd03192">
    <property type="entry name" value="GST_C_Sigma_like"/>
    <property type="match status" value="1"/>
</dbReference>
<sequence>MPTSYKLTYFDVRALGETARLLFHYAGVQFEDNRITHEQWAALKPTMPFGQVPVLQVDGHTIPQSFAIYRFLANEFGLAGKTNVEKADLDAIADSFKDFYDEAKNYIYVVCGFREGDADAMYKAHFVPAVEKFFPIYEKVLAESRNGFFVKGGISWVDFYVANSLLTLTNLKADVLDKYPHLKKLKETVHSLPQLKEYVTKRPETKA</sequence>
<dbReference type="InterPro" id="IPR040079">
    <property type="entry name" value="Glutathione_S-Trfase"/>
</dbReference>
<evidence type="ECO:0000256" key="4">
    <source>
        <dbReference type="ARBA" id="ARBA00047960"/>
    </source>
</evidence>
<dbReference type="SFLD" id="SFLDG00363">
    <property type="entry name" value="AMPS_(cytGST):_Alpha-__Mu-__Pi"/>
    <property type="match status" value="1"/>
</dbReference>
<dbReference type="GO" id="GO:0005737">
    <property type="term" value="C:cytoplasm"/>
    <property type="evidence" value="ECO:0007669"/>
    <property type="project" value="UniProtKB-ARBA"/>
</dbReference>
<evidence type="ECO:0000259" key="6">
    <source>
        <dbReference type="PROSITE" id="PS50404"/>
    </source>
</evidence>
<evidence type="ECO:0000313" key="9">
    <source>
        <dbReference type="Proteomes" id="UP000298663"/>
    </source>
</evidence>
<dbReference type="OrthoDB" id="414243at2759"/>
<dbReference type="InterPro" id="IPR036249">
    <property type="entry name" value="Thioredoxin-like_sf"/>
</dbReference>
<accession>A0A4U8UQ29</accession>
<dbReference type="EMBL" id="AZBU02000001">
    <property type="protein sequence ID" value="TMS34859.1"/>
    <property type="molecule type" value="Genomic_DNA"/>
</dbReference>
<dbReference type="PANTHER" id="PTHR11571:SF224">
    <property type="entry name" value="HEMATOPOIETIC PROSTAGLANDIN D SYNTHASE"/>
    <property type="match status" value="1"/>
</dbReference>
<dbReference type="Proteomes" id="UP000298663">
    <property type="component" value="Chromosome X"/>
</dbReference>
<comment type="catalytic activity">
    <reaction evidence="4">
        <text>RX + glutathione = an S-substituted glutathione + a halide anion + H(+)</text>
        <dbReference type="Rhea" id="RHEA:16437"/>
        <dbReference type="ChEBI" id="CHEBI:15378"/>
        <dbReference type="ChEBI" id="CHEBI:16042"/>
        <dbReference type="ChEBI" id="CHEBI:17792"/>
        <dbReference type="ChEBI" id="CHEBI:57925"/>
        <dbReference type="ChEBI" id="CHEBI:90779"/>
        <dbReference type="EC" id="2.5.1.18"/>
    </reaction>
</comment>
<feature type="domain" description="GST N-terminal" evidence="6">
    <location>
        <begin position="3"/>
        <end position="80"/>
    </location>
</feature>
<dbReference type="InterPro" id="IPR010987">
    <property type="entry name" value="Glutathione-S-Trfase_C-like"/>
</dbReference>
<dbReference type="InterPro" id="IPR036282">
    <property type="entry name" value="Glutathione-S-Trfase_C_sf"/>
</dbReference>
<dbReference type="Pfam" id="PF02798">
    <property type="entry name" value="GST_N"/>
    <property type="match status" value="1"/>
</dbReference>
<dbReference type="GO" id="GO:0004364">
    <property type="term" value="F:glutathione transferase activity"/>
    <property type="evidence" value="ECO:0007669"/>
    <property type="project" value="UniProtKB-EC"/>
</dbReference>
<dbReference type="GO" id="GO:0006749">
    <property type="term" value="P:glutathione metabolic process"/>
    <property type="evidence" value="ECO:0007669"/>
    <property type="project" value="TreeGrafter"/>
</dbReference>
<dbReference type="PROSITE" id="PS50404">
    <property type="entry name" value="GST_NTER"/>
    <property type="match status" value="1"/>
</dbReference>
<evidence type="ECO:0000256" key="2">
    <source>
        <dbReference type="ARBA" id="ARBA00022679"/>
    </source>
</evidence>
<dbReference type="AlphaFoldDB" id="A0A4U8UQ29"/>
<reference evidence="8 9" key="1">
    <citation type="journal article" date="2015" name="Genome Biol.">
        <title>Comparative genomics of Steinernema reveals deeply conserved gene regulatory networks.</title>
        <authorList>
            <person name="Dillman A.R."/>
            <person name="Macchietto M."/>
            <person name="Porter C.F."/>
            <person name="Rogers A."/>
            <person name="Williams B."/>
            <person name="Antoshechkin I."/>
            <person name="Lee M.M."/>
            <person name="Goodwin Z."/>
            <person name="Lu X."/>
            <person name="Lewis E.E."/>
            <person name="Goodrich-Blair H."/>
            <person name="Stock S.P."/>
            <person name="Adams B.J."/>
            <person name="Sternberg P.W."/>
            <person name="Mortazavi A."/>
        </authorList>
    </citation>
    <scope>NUCLEOTIDE SEQUENCE [LARGE SCALE GENOMIC DNA]</scope>
    <source>
        <strain evidence="8 9">ALL</strain>
    </source>
</reference>
<keyword evidence="2" id="KW-0808">Transferase</keyword>
<evidence type="ECO:0000256" key="1">
    <source>
        <dbReference type="ARBA" id="ARBA00012452"/>
    </source>
</evidence>
<dbReference type="EC" id="2.5.1.18" evidence="1"/>
<dbReference type="EMBL" id="CM016762">
    <property type="protein sequence ID" value="TMS34859.1"/>
    <property type="molecule type" value="Genomic_DNA"/>
</dbReference>
<dbReference type="Pfam" id="PF14497">
    <property type="entry name" value="GST_C_3"/>
    <property type="match status" value="1"/>
</dbReference>
<dbReference type="InterPro" id="IPR004045">
    <property type="entry name" value="Glutathione_S-Trfase_N"/>
</dbReference>
<dbReference type="SFLD" id="SFLDG01205">
    <property type="entry name" value="AMPS.1"/>
    <property type="match status" value="1"/>
</dbReference>
<comment type="caution">
    <text evidence="8">The sequence shown here is derived from an EMBL/GenBank/DDBJ whole genome shotgun (WGS) entry which is preliminary data.</text>
</comment>
<keyword evidence="9" id="KW-1185">Reference proteome</keyword>
<dbReference type="InterPro" id="IPR050213">
    <property type="entry name" value="GST_superfamily"/>
</dbReference>
<organism evidence="8 9">
    <name type="scientific">Steinernema carpocapsae</name>
    <name type="common">Entomopathogenic nematode</name>
    <dbReference type="NCBI Taxonomy" id="34508"/>
    <lineage>
        <taxon>Eukaryota</taxon>
        <taxon>Metazoa</taxon>
        <taxon>Ecdysozoa</taxon>
        <taxon>Nematoda</taxon>
        <taxon>Chromadorea</taxon>
        <taxon>Rhabditida</taxon>
        <taxon>Tylenchina</taxon>
        <taxon>Panagrolaimomorpha</taxon>
        <taxon>Strongyloidoidea</taxon>
        <taxon>Steinernematidae</taxon>
        <taxon>Steinernema</taxon>
    </lineage>
</organism>
<dbReference type="Gene3D" id="3.40.30.10">
    <property type="entry name" value="Glutaredoxin"/>
    <property type="match status" value="1"/>
</dbReference>
<dbReference type="SUPFAM" id="SSF47616">
    <property type="entry name" value="GST C-terminal domain-like"/>
    <property type="match status" value="1"/>
</dbReference>
<dbReference type="STRING" id="34508.A0A4U8UQ29"/>
<dbReference type="Gene3D" id="1.20.1050.10">
    <property type="match status" value="1"/>
</dbReference>
<evidence type="ECO:0000256" key="5">
    <source>
        <dbReference type="ARBA" id="ARBA00078118"/>
    </source>
</evidence>
<proteinExistence type="inferred from homology"/>